<protein>
    <recommendedName>
        <fullName evidence="1">Fibronectin type-III domain-containing protein</fullName>
    </recommendedName>
</protein>
<dbReference type="Pfam" id="PF17963">
    <property type="entry name" value="Big_9"/>
    <property type="match status" value="1"/>
</dbReference>
<sequence>MNKVIYIIVLVSIATTTLSQTVSFVGGDHQFYESVQDKCTKCHGDIKMQLSASSEHSSYSCTFCHTRSENNHTNTKPTCQDCHSSVRLNDTREAHPGFASLGSEGCIACHTTYNVIVNYSRPEYIDYTIMNKNGDWVISDVTTTGELNLSYNAMRQGGDHNVKNLSCKDCHKDIFDAVSVGGHAVVLDKNGTQVPYHNNTNSNLEAWCRTCHNRDDTKFTTQQHSVRRTTCEGCHQAYNLTPHPGNFFTSINTVPHLYRSLVCISCHSVGWPAPTGGIHFKVRQEPYFDVEYEIITPLSITNSSPAGDPTTAVGTVQTFSITLDRIADVTWYKNGSEIFTVLGVTLSGYTNSNAAIGVYNITATADDGYTSALRTWNWTVTASGSGGDGGGGGGGGDGGSGIGGSGDGLSSISGYVFDNYGIGLEGVTVKGTMDNITAENITIMDGYYSITNLSSGTYNFSLSKAGFDTGYFEFTFNGGVIVRNMNKTIFDTTPPAQVTGLRSDNLTNSTVNLSWDPVEDANYYQLFRNSDSLGYTRNTYWNDTGLTPNVLYQYMVRANDSYNNWGQNSSVLTVNMPLTIISWSPVEDPTATEDTAQTFEVVLNKTADVTWYVNDSIAGSNSSIISANYTNSTAGIGVYNVTVFASDGYNWASRAWNWTVIEQPRYNLSGYVFDNYGLGLGDVLVQNSSYQNTTPESGYYSIGNLSNGTYNFSFSKAGFDTGYFEIIISGSDNTNENITIYDTTPPDSVSNPDATTGNFFINNTWINPEDADFDHILFRYSNDTTLQNVSNPANYLNLTWAPHYTQNISAQTVDIYGNINQTKVWFNATIPNNVPIQLPIGDKTVTEGELLTFNVSATDADSDTITYGTNATKGIFNTTTGEFSWIPGYEDAGIYIWYFNSSDGYDGVASETITVTVNDMPLSAIFSSPVSDPITTVGTVQTFEIDLNRAADVTWYIDGSAVQSNLSVISANYTDSTAGIGVYNITAIASDSFDSASRTWNWTVIAQPTYNVSGYVFDNNGARLGDVLVQSDSYQDPTIASGYYSITGLLNGTYNFSYSKYGFNTDYLEVAVNGADITNTNITIYDTTPPAQVTGLMNDTPTQTTVNISWDSIADASYYQVFRDSISIGYTQNTYWNDTGLTADTLYEYVVRANDSYDNWGQNSSILSVKTAVAADTTPPASVSNPGTTTGNFFINNTWVNPEDTDFSYVWFRYSDGTILQNITNPDNYLNLTWSPHYTQNISAQTVDTSGNVNQTKVWFNATIPNNMPIQLPIGDRTVTEGDLLIFNVSATDADSDTITYGTNATRGSLNPTTGEYSWQTGIGDSGTYIWYFSSSDGYGGVASETITITVTVSPPTEYIPPDPVNLASTQGNFWINYTWQAGAGNVTDSYNINVNGIWTNGTNSTYYNNSVGPHGWSNITVWAYNNSGSGSLSSASVSQNTQVVNNIPMQEPIGDKTIDENQPLQFTVSATDADSDLITYGTNATKGTFNITTGEFSWIPGYGDAGIYIWYFNSSDGYGGITSETITVTVNDVPLSITSSLPVSDPTTTVGTEQTFGIDLNRTADITWYIDSSIVHTDLSVVSASYANSTAGIGMYNVTAIASDNYDSVSRTWNWTVIEQPTYSVSGYVFDNNGAGLGDVDVLVQNGSHQDTTIASGYYSITGLLNGNYNFSFSKPGFDTGYLEVIINGADNTSANKTIYDTTPPAQVTGLRNDTPTQMTVNLSWYPIADASYYQVFRDSASLGYTQNTYWNDTGLIADTLYEYVVRANDSYDNWGQNSSILSVRTAPAADTTPSASVSSPAMITGNFYINNTWVNPEDPDFNYVWFRYSNDTTLQNVSNPTNYLNLTWPPHYTQNISAHTVDTSGNVNQTKVWFNATIPNNAPVQATIGNKIVTEGDLLTFNVSATDTDSDTITYGTNATGGLLNPATGEYSWQTSSGDSETYIWYFNSSDGYGGVATETITVIVNNVPLSITSSSPDYDPTTTVGTAQTFGINLNRNADVTWYIDGSIVQTDLSVVSASYANSTANIGMYNVTATASDSYDSVSRTWNWTVIEQPTYSVSGYVFDNNGAGLGDVDVMVQNGSKQDTTIASGYYQITGLLDGIYNFSYSKAGFNTDYLEVAVNGADITNMNITIYDTTPPAQVTGLMNDTPTQTTVNLSWDPIADASYYQVFRDSGSLGYTQNTYWNDTGLIADTLYEYMVRANDSYDNWGQNSSVLSIRTAQAADTTPPASVSNPSMITGNFFINNTWINPADSDFNYVWFKYSNGTTLQNVSNPMNYLNLTWSPHYTQNISAQTVDTSGNVNQTRIWFNVTIPNNVPVQLQIGNKVVDEGQLLTFTVSSTDADNDAITYGTNATKGTFNTTTGGFSWTPGYGDAGAYVWYFNSSDSYGGVTTETITITVNDIQLSITSSSPSSDPITTQGEAQIFSITLNRTADIAWYMNGVQAHTNTSVTSASYADSIASIGTYNVTAIASDSYDSASRSWNWTVIAQPTYSVSGYVFDNYGSGLEGILVQNGIYQNTTIASGYYLITGLLNGTYNLSFSKPGFDTGYLEITVSGTDIINVNKTIYDTTPPAQVTGLMNDTPTQTTVNISWDPVADASYYQVFRNSDSLGYTQNTYLNDNGLIADTLYQYHVRANDSYNNWGQNSSILSVKTAEAADTTPPGSVSNPSTTAGNFYINNTWINPEDADFDHVLFRYSDGNILQNVSNPMNYLNLTWSPHYTQSISAQTVDASGNVNQTKVWFNATIPNNAPVQAPIGDRTVTEGDLLIFNVSTTDIDLDPITYGTDATRGSLNPATGEYSWQTGIGDSGIYIWYFSSSDGYGGVASETITITVAVSPPTEYIPPDPVNLASTQGNFWINYTWQAGAGNLTDSYNISVDGIWINGTTNTYYNTSVGPHGWSNITVWAYNSSGSGSLSLNSISQNTQVANNVPIQESIGDRTIDENQLLQFTVTATDTDSDLITYGTNATKGIFNTTTGEFSWTPGYGDAGVYIWYFSSSDSYGGVATEAITITVNNVPLSITSLSPVNDPATTVGTEQTFEINLNRNADVTWYIDGSIIQSNSNVASASYTNSTADIGVHNITAIASDSYDSASRTWNWTVIAQPTYSVSGYVFDNYGSGLGDVLVQNGSYQSTTIASGYYLITGLFNGTYNFSFSKSGFDTGYLEVTISGADIINANKTIYDTTPPAQVTGLRNDTLTQTTVNFSWDTIADANYYQIFRNSANLGYTQNTYWNDTGLIADTLYEYAVRANDSYNNWGQNSSILSIRTAQAADTTPPASVSNPSMITGNFFINNTWINPADSDFSYVWFRYSNGTTLQNVSKPANYLNLTLSPHYTQNISAQTVDTSGNVNQTKVWFNTTIPNNVPVQSQIGNRAVDEGKLMAFTVSSTDTDNDTITYGTNATKGTFNTTTGEFSWTPGYGDAGVYIWYFNSSDNYGGVVSETIMVTISDVPLSITSSSPVSDPTTTNGTAQTFEIMLNRTADVTWYINGSIVESNSNVASASYTNSTADIGLYNVTAIASDIYDSVSRIWNWTVD</sequence>
<organism evidence="2 3">
    <name type="scientific">Candidatus Methanoperedens nitratireducens</name>
    <dbReference type="NCBI Taxonomy" id="1392998"/>
    <lineage>
        <taxon>Archaea</taxon>
        <taxon>Methanobacteriati</taxon>
        <taxon>Methanobacteriota</taxon>
        <taxon>Stenosarchaea group</taxon>
        <taxon>Methanomicrobia</taxon>
        <taxon>Methanosarcinales</taxon>
        <taxon>ANME-2 cluster</taxon>
        <taxon>Candidatus Methanoperedentaceae</taxon>
        <taxon>Candidatus Methanoperedens</taxon>
    </lineage>
</organism>
<dbReference type="InterPro" id="IPR008969">
    <property type="entry name" value="CarboxyPept-like_regulatory"/>
</dbReference>
<dbReference type="RefSeq" id="WP_048092719.1">
    <property type="nucleotide sequence ID" value="NZ_JMIY01000007.1"/>
</dbReference>
<feature type="domain" description="Fibronectin type-III" evidence="1">
    <location>
        <begin position="1705"/>
        <end position="1790"/>
    </location>
</feature>
<dbReference type="GO" id="GO:0005509">
    <property type="term" value="F:calcium ion binding"/>
    <property type="evidence" value="ECO:0007669"/>
    <property type="project" value="InterPro"/>
</dbReference>
<dbReference type="Gene3D" id="2.60.40.1120">
    <property type="entry name" value="Carboxypeptidase-like, regulatory domain"/>
    <property type="match status" value="5"/>
</dbReference>
<dbReference type="SUPFAM" id="SSF49265">
    <property type="entry name" value="Fibronectin type III"/>
    <property type="match status" value="6"/>
</dbReference>
<feature type="domain" description="Fibronectin type-III" evidence="1">
    <location>
        <begin position="2141"/>
        <end position="2226"/>
    </location>
</feature>
<dbReference type="PROSITE" id="PS50853">
    <property type="entry name" value="FN3"/>
    <property type="match status" value="5"/>
</dbReference>
<evidence type="ECO:0000259" key="1">
    <source>
        <dbReference type="PROSITE" id="PS50853"/>
    </source>
</evidence>
<dbReference type="InterPro" id="IPR003961">
    <property type="entry name" value="FN3_dom"/>
</dbReference>
<dbReference type="OrthoDB" id="137612at2157"/>
<dbReference type="Gene3D" id="2.60.40.10">
    <property type="entry name" value="Immunoglobulins"/>
    <property type="match status" value="13"/>
</dbReference>
<name>A0A062V2F7_9EURY</name>
<dbReference type="InterPro" id="IPR036116">
    <property type="entry name" value="FN3_sf"/>
</dbReference>
<feature type="domain" description="Fibronectin type-III" evidence="1">
    <location>
        <begin position="2575"/>
        <end position="2660"/>
    </location>
</feature>
<feature type="domain" description="Fibronectin type-III" evidence="1">
    <location>
        <begin position="494"/>
        <end position="579"/>
    </location>
</feature>
<accession>A0A062V2F7</accession>
<dbReference type="Proteomes" id="UP000027153">
    <property type="component" value="Unassembled WGS sequence"/>
</dbReference>
<keyword evidence="3" id="KW-1185">Reference proteome</keyword>
<dbReference type="Pfam" id="PF05345">
    <property type="entry name" value="He_PIG"/>
    <property type="match status" value="1"/>
</dbReference>
<comment type="caution">
    <text evidence="2">The sequence shown here is derived from an EMBL/GenBank/DDBJ whole genome shotgun (WGS) entry which is preliminary data.</text>
</comment>
<dbReference type="PATRIC" id="fig|1392998.3.peg.3133"/>
<dbReference type="SUPFAM" id="SSF49464">
    <property type="entry name" value="Carboxypeptidase regulatory domain-like"/>
    <property type="match status" value="1"/>
</dbReference>
<dbReference type="InterPro" id="IPR013784">
    <property type="entry name" value="Carb-bd-like_fold"/>
</dbReference>
<proteinExistence type="predicted"/>
<dbReference type="Pfam" id="PF13620">
    <property type="entry name" value="CarboxypepD_reg"/>
    <property type="match status" value="2"/>
</dbReference>
<dbReference type="InterPro" id="IPR006644">
    <property type="entry name" value="Cadg"/>
</dbReference>
<dbReference type="GO" id="GO:0016020">
    <property type="term" value="C:membrane"/>
    <property type="evidence" value="ECO:0007669"/>
    <property type="project" value="InterPro"/>
</dbReference>
<dbReference type="SUPFAM" id="SSF49313">
    <property type="entry name" value="Cadherin-like"/>
    <property type="match status" value="5"/>
</dbReference>
<dbReference type="SMART" id="SM00736">
    <property type="entry name" value="CADG"/>
    <property type="match status" value="3"/>
</dbReference>
<dbReference type="CDD" id="cd08168">
    <property type="entry name" value="Cytochrom_C3"/>
    <property type="match status" value="1"/>
</dbReference>
<dbReference type="Gene3D" id="3.90.10.10">
    <property type="entry name" value="Cytochrome C3"/>
    <property type="match status" value="1"/>
</dbReference>
<dbReference type="SUPFAM" id="SSF48695">
    <property type="entry name" value="Multiheme cytochromes"/>
    <property type="match status" value="1"/>
</dbReference>
<feature type="domain" description="Fibronectin type-III" evidence="1">
    <location>
        <begin position="1089"/>
        <end position="1174"/>
    </location>
</feature>
<dbReference type="GO" id="GO:0030246">
    <property type="term" value="F:carbohydrate binding"/>
    <property type="evidence" value="ECO:0007669"/>
    <property type="project" value="InterPro"/>
</dbReference>
<dbReference type="InterPro" id="IPR036280">
    <property type="entry name" value="Multihaem_cyt_sf"/>
</dbReference>
<evidence type="ECO:0000313" key="2">
    <source>
        <dbReference type="EMBL" id="KCZ70808.1"/>
    </source>
</evidence>
<reference evidence="2 3" key="1">
    <citation type="journal article" date="2013" name="Nature">
        <title>Anaerobic oxidation of methane coupled to nitrate reduction in a novel archaeal lineage.</title>
        <authorList>
            <person name="Haroon M.F."/>
            <person name="Hu S."/>
            <person name="Shi Y."/>
            <person name="Imelfort M."/>
            <person name="Keller J."/>
            <person name="Hugenholtz P."/>
            <person name="Yuan Z."/>
            <person name="Tyson G.W."/>
        </authorList>
    </citation>
    <scope>NUCLEOTIDE SEQUENCE [LARGE SCALE GENOMIC DNA]</scope>
    <source>
        <strain evidence="2 3">ANME-2d</strain>
    </source>
</reference>
<dbReference type="SMART" id="SM00060">
    <property type="entry name" value="FN3"/>
    <property type="match status" value="6"/>
</dbReference>
<evidence type="ECO:0000313" key="3">
    <source>
        <dbReference type="Proteomes" id="UP000027153"/>
    </source>
</evidence>
<dbReference type="InterPro" id="IPR013783">
    <property type="entry name" value="Ig-like_fold"/>
</dbReference>
<dbReference type="EMBL" id="JMIY01000007">
    <property type="protein sequence ID" value="KCZ70808.1"/>
    <property type="molecule type" value="Genomic_DNA"/>
</dbReference>
<gene>
    <name evidence="2" type="ORF">ANME2D_02833</name>
</gene>
<dbReference type="InterPro" id="IPR015919">
    <property type="entry name" value="Cadherin-like_sf"/>
</dbReference>
<dbReference type="SUPFAM" id="SSF49452">
    <property type="entry name" value="Starch-binding domain-like"/>
    <property type="match status" value="6"/>
</dbReference>